<sequence>MVATGLEIIEWLLLLLLLLLGVDQSGADCGAPGGTAHPSDIGIMSGTLAASKGCYER</sequence>
<dbReference type="Proteomes" id="UP000009319">
    <property type="component" value="Unassembled WGS sequence"/>
</dbReference>
<accession>K0PWF2</accession>
<evidence type="ECO:0000313" key="2">
    <source>
        <dbReference type="Proteomes" id="UP000009319"/>
    </source>
</evidence>
<proteinExistence type="predicted"/>
<dbReference type="HOGENOM" id="CLU_2993620_0_0_5"/>
<dbReference type="AlphaFoldDB" id="K0PWF2"/>
<protein>
    <submittedName>
        <fullName evidence="1">Uncharacterized protein</fullName>
    </submittedName>
</protein>
<gene>
    <name evidence="1" type="ORF">BN77_2770</name>
</gene>
<reference evidence="1 2" key="1">
    <citation type="journal article" date="2013" name="Genome Announc.">
        <title>Draft Genome Sequence of Rhizobium mesoamericanum STM3625, a Nitrogen-Fixing Symbiont of Mimosa pudica Isolated in French Guiana (South America).</title>
        <authorList>
            <person name="Moulin L."/>
            <person name="Mornico D."/>
            <person name="Melkonian R."/>
            <person name="Klonowska A."/>
        </authorList>
    </citation>
    <scope>NUCLEOTIDE SEQUENCE [LARGE SCALE GENOMIC DNA]</scope>
    <source>
        <strain evidence="1 2">STM3625</strain>
    </source>
</reference>
<keyword evidence="2" id="KW-1185">Reference proteome</keyword>
<comment type="caution">
    <text evidence="1">The sequence shown here is derived from an EMBL/GenBank/DDBJ whole genome shotgun (WGS) entry which is preliminary data.</text>
</comment>
<name>K0PWF2_9HYPH</name>
<evidence type="ECO:0000313" key="1">
    <source>
        <dbReference type="EMBL" id="CCM75607.1"/>
    </source>
</evidence>
<organism evidence="1 2">
    <name type="scientific">Rhizobium mesoamericanum STM3625</name>
    <dbReference type="NCBI Taxonomy" id="1211777"/>
    <lineage>
        <taxon>Bacteria</taxon>
        <taxon>Pseudomonadati</taxon>
        <taxon>Pseudomonadota</taxon>
        <taxon>Alphaproteobacteria</taxon>
        <taxon>Hyphomicrobiales</taxon>
        <taxon>Rhizobiaceae</taxon>
        <taxon>Rhizobium/Agrobacterium group</taxon>
        <taxon>Rhizobium</taxon>
    </lineage>
</organism>
<dbReference type="EMBL" id="CANI01000018">
    <property type="protein sequence ID" value="CCM75607.1"/>
    <property type="molecule type" value="Genomic_DNA"/>
</dbReference>